<keyword evidence="3" id="KW-1185">Reference proteome</keyword>
<evidence type="ECO:0000313" key="3">
    <source>
        <dbReference type="Proteomes" id="UP000799771"/>
    </source>
</evidence>
<protein>
    <submittedName>
        <fullName evidence="2">Uncharacterized protein</fullName>
    </submittedName>
</protein>
<dbReference type="Proteomes" id="UP000799771">
    <property type="component" value="Unassembled WGS sequence"/>
</dbReference>
<feature type="region of interest" description="Disordered" evidence="1">
    <location>
        <begin position="1"/>
        <end position="27"/>
    </location>
</feature>
<dbReference type="AlphaFoldDB" id="A0A6A6ANK7"/>
<proteinExistence type="predicted"/>
<evidence type="ECO:0000256" key="1">
    <source>
        <dbReference type="SAM" id="MobiDB-lite"/>
    </source>
</evidence>
<dbReference type="EMBL" id="ML977499">
    <property type="protein sequence ID" value="KAF2133582.1"/>
    <property type="molecule type" value="Genomic_DNA"/>
</dbReference>
<reference evidence="2" key="1">
    <citation type="journal article" date="2020" name="Stud. Mycol.">
        <title>101 Dothideomycetes genomes: a test case for predicting lifestyles and emergence of pathogens.</title>
        <authorList>
            <person name="Haridas S."/>
            <person name="Albert R."/>
            <person name="Binder M."/>
            <person name="Bloem J."/>
            <person name="Labutti K."/>
            <person name="Salamov A."/>
            <person name="Andreopoulos B."/>
            <person name="Baker S."/>
            <person name="Barry K."/>
            <person name="Bills G."/>
            <person name="Bluhm B."/>
            <person name="Cannon C."/>
            <person name="Castanera R."/>
            <person name="Culley D."/>
            <person name="Daum C."/>
            <person name="Ezra D."/>
            <person name="Gonzalez J."/>
            <person name="Henrissat B."/>
            <person name="Kuo A."/>
            <person name="Liang C."/>
            <person name="Lipzen A."/>
            <person name="Lutzoni F."/>
            <person name="Magnuson J."/>
            <person name="Mondo S."/>
            <person name="Nolan M."/>
            <person name="Ohm R."/>
            <person name="Pangilinan J."/>
            <person name="Park H.-J."/>
            <person name="Ramirez L."/>
            <person name="Alfaro M."/>
            <person name="Sun H."/>
            <person name="Tritt A."/>
            <person name="Yoshinaga Y."/>
            <person name="Zwiers L.-H."/>
            <person name="Turgeon B."/>
            <person name="Goodwin S."/>
            <person name="Spatafora J."/>
            <person name="Crous P."/>
            <person name="Grigoriev I."/>
        </authorList>
    </citation>
    <scope>NUCLEOTIDE SEQUENCE</scope>
    <source>
        <strain evidence="2">CBS 119687</strain>
    </source>
</reference>
<evidence type="ECO:0000313" key="2">
    <source>
        <dbReference type="EMBL" id="KAF2133582.1"/>
    </source>
</evidence>
<accession>A0A6A6ANK7</accession>
<sequence>MSTPPLTISPHDHTTTQPINQVNPELPNQPTCLLAPATLVTARVTAPAAAVDPAPTKLPRHE</sequence>
<feature type="compositionally biased region" description="Polar residues" evidence="1">
    <location>
        <begin position="15"/>
        <end position="27"/>
    </location>
</feature>
<name>A0A6A6ANK7_9PLEO</name>
<dbReference type="RefSeq" id="XP_033527969.1">
    <property type="nucleotide sequence ID" value="XM_033667436.1"/>
</dbReference>
<gene>
    <name evidence="2" type="ORF">P153DRAFT_363748</name>
</gene>
<dbReference type="GeneID" id="54407868"/>
<organism evidence="2 3">
    <name type="scientific">Dothidotthia symphoricarpi CBS 119687</name>
    <dbReference type="NCBI Taxonomy" id="1392245"/>
    <lineage>
        <taxon>Eukaryota</taxon>
        <taxon>Fungi</taxon>
        <taxon>Dikarya</taxon>
        <taxon>Ascomycota</taxon>
        <taxon>Pezizomycotina</taxon>
        <taxon>Dothideomycetes</taxon>
        <taxon>Pleosporomycetidae</taxon>
        <taxon>Pleosporales</taxon>
        <taxon>Dothidotthiaceae</taxon>
        <taxon>Dothidotthia</taxon>
    </lineage>
</organism>